<dbReference type="EMBL" id="BNDX01000010">
    <property type="protein sequence ID" value="GHI32329.1"/>
    <property type="molecule type" value="Genomic_DNA"/>
</dbReference>
<keyword evidence="2" id="KW-1185">Reference proteome</keyword>
<reference evidence="1" key="1">
    <citation type="submission" date="2024-05" db="EMBL/GenBank/DDBJ databases">
        <title>Whole genome shotgun sequence of Streptomyces daghestanicus NBRC 12762.</title>
        <authorList>
            <person name="Komaki H."/>
            <person name="Tamura T."/>
        </authorList>
    </citation>
    <scope>NUCLEOTIDE SEQUENCE</scope>
    <source>
        <strain evidence="1">NBRC 12762</strain>
    </source>
</reference>
<evidence type="ECO:0000313" key="2">
    <source>
        <dbReference type="Proteomes" id="UP001052655"/>
    </source>
</evidence>
<proteinExistence type="predicted"/>
<gene>
    <name evidence="1" type="ORF">Sdagh_40590</name>
</gene>
<sequence length="72" mass="7622">MGAPCAGYGGDYVAPLHCHCVSVRWGRGSGLPGRQTTGGWMAEYPVVEGESKRAALGRTLRFLREKAGKSLG</sequence>
<comment type="caution">
    <text evidence="1">The sequence shown here is derived from an EMBL/GenBank/DDBJ whole genome shotgun (WGS) entry which is preliminary data.</text>
</comment>
<protein>
    <submittedName>
        <fullName evidence="1">Uncharacterized protein</fullName>
    </submittedName>
</protein>
<organism evidence="1 2">
    <name type="scientific">Streptomyces daghestanicus</name>
    <dbReference type="NCBI Taxonomy" id="66885"/>
    <lineage>
        <taxon>Bacteria</taxon>
        <taxon>Bacillati</taxon>
        <taxon>Actinomycetota</taxon>
        <taxon>Actinomycetes</taxon>
        <taxon>Kitasatosporales</taxon>
        <taxon>Streptomycetaceae</taxon>
        <taxon>Streptomyces</taxon>
    </lineage>
</organism>
<name>A0ABQ3Q505_9ACTN</name>
<accession>A0ABQ3Q505</accession>
<evidence type="ECO:0000313" key="1">
    <source>
        <dbReference type="EMBL" id="GHI32329.1"/>
    </source>
</evidence>
<dbReference type="Proteomes" id="UP001052655">
    <property type="component" value="Unassembled WGS sequence"/>
</dbReference>